<name>A0A401U1W2_CHIPU</name>
<dbReference type="EMBL" id="BEZZ01250107">
    <property type="protein sequence ID" value="GCC48836.1"/>
    <property type="molecule type" value="Genomic_DNA"/>
</dbReference>
<protein>
    <submittedName>
        <fullName evidence="2">Uncharacterized protein</fullName>
    </submittedName>
</protein>
<evidence type="ECO:0000313" key="3">
    <source>
        <dbReference type="Proteomes" id="UP000287033"/>
    </source>
</evidence>
<evidence type="ECO:0000313" key="2">
    <source>
        <dbReference type="EMBL" id="GCC48836.1"/>
    </source>
</evidence>
<feature type="compositionally biased region" description="Basic and acidic residues" evidence="1">
    <location>
        <begin position="29"/>
        <end position="39"/>
    </location>
</feature>
<evidence type="ECO:0000256" key="1">
    <source>
        <dbReference type="SAM" id="MobiDB-lite"/>
    </source>
</evidence>
<dbReference type="Proteomes" id="UP000287033">
    <property type="component" value="Unassembled WGS sequence"/>
</dbReference>
<accession>A0A401U1W2</accession>
<feature type="region of interest" description="Disordered" evidence="1">
    <location>
        <begin position="11"/>
        <end position="50"/>
    </location>
</feature>
<comment type="caution">
    <text evidence="2">The sequence shown here is derived from an EMBL/GenBank/DDBJ whole genome shotgun (WGS) entry which is preliminary data.</text>
</comment>
<proteinExistence type="predicted"/>
<reference evidence="2 3" key="1">
    <citation type="journal article" date="2018" name="Nat. Ecol. Evol.">
        <title>Shark genomes provide insights into elasmobranch evolution and the origin of vertebrates.</title>
        <authorList>
            <person name="Hara Y"/>
            <person name="Yamaguchi K"/>
            <person name="Onimaru K"/>
            <person name="Kadota M"/>
            <person name="Koyanagi M"/>
            <person name="Keeley SD"/>
            <person name="Tatsumi K"/>
            <person name="Tanaka K"/>
            <person name="Motone F"/>
            <person name="Kageyama Y"/>
            <person name="Nozu R"/>
            <person name="Adachi N"/>
            <person name="Nishimura O"/>
            <person name="Nakagawa R"/>
            <person name="Tanegashima C"/>
            <person name="Kiyatake I"/>
            <person name="Matsumoto R"/>
            <person name="Murakumo K"/>
            <person name="Nishida K"/>
            <person name="Terakita A"/>
            <person name="Kuratani S"/>
            <person name="Sato K"/>
            <person name="Hyodo S Kuraku.S."/>
        </authorList>
    </citation>
    <scope>NUCLEOTIDE SEQUENCE [LARGE SCALE GENOMIC DNA]</scope>
</reference>
<keyword evidence="3" id="KW-1185">Reference proteome</keyword>
<feature type="non-terminal residue" evidence="2">
    <location>
        <position position="50"/>
    </location>
</feature>
<gene>
    <name evidence="2" type="ORF">chiPu_0032959</name>
</gene>
<organism evidence="2 3">
    <name type="scientific">Chiloscyllium punctatum</name>
    <name type="common">Brownbanded bambooshark</name>
    <name type="synonym">Hemiscyllium punctatum</name>
    <dbReference type="NCBI Taxonomy" id="137246"/>
    <lineage>
        <taxon>Eukaryota</taxon>
        <taxon>Metazoa</taxon>
        <taxon>Chordata</taxon>
        <taxon>Craniata</taxon>
        <taxon>Vertebrata</taxon>
        <taxon>Chondrichthyes</taxon>
        <taxon>Elasmobranchii</taxon>
        <taxon>Galeomorphii</taxon>
        <taxon>Galeoidea</taxon>
        <taxon>Orectolobiformes</taxon>
        <taxon>Hemiscylliidae</taxon>
        <taxon>Chiloscyllium</taxon>
    </lineage>
</organism>
<dbReference type="AlphaFoldDB" id="A0A401U1W2"/>
<sequence length="50" mass="5604">MPGLLWQWDIHRDSKTHRREAPLDGGSGRGERGRGDSERWGGGNLTSTTR</sequence>